<sequence length="443" mass="50835">MKPYVTSNRINIFLVVLFILLGIGSFAYNQYLISRILQQEKSGVELWAKAIEYTSNPVQEEISQNLLEAADYLRRESFVPDSIIKLIEDAEADRTSQTFVTQEIVLSEDRFLVPRIIADENGEVFFKEDVDTNMDDQDLIEYYSSMNDPIEIRMVGDDYDMTQYVYYGESPTVRYLRYFPYIQLSLLALLLGIGFVSYRTISRSEQSNLWVGMTKEAAHQLGTPLSSMYGWIELLREEKKGDEFTERICDELENDISRLRGVSERFNQIGSEPELEYHRLGPIIEDVVNYMKHRLPKRGKNVDVFCELESGIQAKVNPDLFQWALENLIKNAMDAIKSSATKAQVSIKMKRVENEVIIEIADTGVGIEKKYQNEIFKPGYSTKKRGWGLGLSLTKRIVEGYHKGKLMVYDTEVGKGTTMRIILKVDLTELSEQKSSEPSTAKT</sequence>
<keyword evidence="4" id="KW-1133">Transmembrane helix</keyword>
<evidence type="ECO:0000259" key="5">
    <source>
        <dbReference type="PROSITE" id="PS50109"/>
    </source>
</evidence>
<dbReference type="Gene3D" id="3.30.565.10">
    <property type="entry name" value="Histidine kinase-like ATPase, C-terminal domain"/>
    <property type="match status" value="1"/>
</dbReference>
<proteinExistence type="predicted"/>
<evidence type="ECO:0000256" key="3">
    <source>
        <dbReference type="ARBA" id="ARBA00022553"/>
    </source>
</evidence>
<dbReference type="SMART" id="SM00387">
    <property type="entry name" value="HATPase_c"/>
    <property type="match status" value="1"/>
</dbReference>
<dbReference type="PANTHER" id="PTHR43547">
    <property type="entry name" value="TWO-COMPONENT HISTIDINE KINASE"/>
    <property type="match status" value="1"/>
</dbReference>
<dbReference type="InterPro" id="IPR005467">
    <property type="entry name" value="His_kinase_dom"/>
</dbReference>
<evidence type="ECO:0000256" key="4">
    <source>
        <dbReference type="SAM" id="Phobius"/>
    </source>
</evidence>
<keyword evidence="7" id="KW-1185">Reference proteome</keyword>
<organism evidence="6 7">
    <name type="scientific">Fodinibius salicampi</name>
    <dbReference type="NCBI Taxonomy" id="1920655"/>
    <lineage>
        <taxon>Bacteria</taxon>
        <taxon>Pseudomonadati</taxon>
        <taxon>Balneolota</taxon>
        <taxon>Balneolia</taxon>
        <taxon>Balneolales</taxon>
        <taxon>Balneolaceae</taxon>
        <taxon>Fodinibius</taxon>
    </lineage>
</organism>
<dbReference type="InterPro" id="IPR003661">
    <property type="entry name" value="HisK_dim/P_dom"/>
</dbReference>
<dbReference type="CDD" id="cd00082">
    <property type="entry name" value="HisKA"/>
    <property type="match status" value="1"/>
</dbReference>
<dbReference type="InterPro" id="IPR004358">
    <property type="entry name" value="Sig_transdc_His_kin-like_C"/>
</dbReference>
<evidence type="ECO:0000313" key="7">
    <source>
        <dbReference type="Proteomes" id="UP001207337"/>
    </source>
</evidence>
<keyword evidence="6" id="KW-0418">Kinase</keyword>
<keyword evidence="4" id="KW-0472">Membrane</keyword>
<dbReference type="InterPro" id="IPR036097">
    <property type="entry name" value="HisK_dim/P_sf"/>
</dbReference>
<evidence type="ECO:0000256" key="1">
    <source>
        <dbReference type="ARBA" id="ARBA00000085"/>
    </source>
</evidence>
<gene>
    <name evidence="6" type="ORF">LQ318_07925</name>
</gene>
<comment type="catalytic activity">
    <reaction evidence="1">
        <text>ATP + protein L-histidine = ADP + protein N-phospho-L-histidine.</text>
        <dbReference type="EC" id="2.7.13.3"/>
    </reaction>
</comment>
<dbReference type="Proteomes" id="UP001207337">
    <property type="component" value="Unassembled WGS sequence"/>
</dbReference>
<feature type="domain" description="Histidine kinase" evidence="5">
    <location>
        <begin position="216"/>
        <end position="427"/>
    </location>
</feature>
<dbReference type="EC" id="2.7.13.3" evidence="2"/>
<evidence type="ECO:0000256" key="2">
    <source>
        <dbReference type="ARBA" id="ARBA00012438"/>
    </source>
</evidence>
<keyword evidence="3" id="KW-0597">Phosphoprotein</keyword>
<dbReference type="PRINTS" id="PR00344">
    <property type="entry name" value="BCTRLSENSOR"/>
</dbReference>
<dbReference type="Gene3D" id="1.10.287.130">
    <property type="match status" value="1"/>
</dbReference>
<dbReference type="GO" id="GO:0016301">
    <property type="term" value="F:kinase activity"/>
    <property type="evidence" value="ECO:0007669"/>
    <property type="project" value="UniProtKB-KW"/>
</dbReference>
<name>A0ABT3PYA0_9BACT</name>
<keyword evidence="4" id="KW-0812">Transmembrane</keyword>
<dbReference type="InterPro" id="IPR036890">
    <property type="entry name" value="HATPase_C_sf"/>
</dbReference>
<dbReference type="RefSeq" id="WP_265789099.1">
    <property type="nucleotide sequence ID" value="NZ_BAABRS010000002.1"/>
</dbReference>
<dbReference type="PROSITE" id="PS50109">
    <property type="entry name" value="HIS_KIN"/>
    <property type="match status" value="1"/>
</dbReference>
<dbReference type="InterPro" id="IPR003594">
    <property type="entry name" value="HATPase_dom"/>
</dbReference>
<protein>
    <recommendedName>
        <fullName evidence="2">histidine kinase</fullName>
        <ecNumber evidence="2">2.7.13.3</ecNumber>
    </recommendedName>
</protein>
<comment type="caution">
    <text evidence="6">The sequence shown here is derived from an EMBL/GenBank/DDBJ whole genome shotgun (WGS) entry which is preliminary data.</text>
</comment>
<dbReference type="EMBL" id="JAJNDC010000002">
    <property type="protein sequence ID" value="MCW9712829.1"/>
    <property type="molecule type" value="Genomic_DNA"/>
</dbReference>
<dbReference type="PANTHER" id="PTHR43547:SF2">
    <property type="entry name" value="HYBRID SIGNAL TRANSDUCTION HISTIDINE KINASE C"/>
    <property type="match status" value="1"/>
</dbReference>
<evidence type="ECO:0000313" key="6">
    <source>
        <dbReference type="EMBL" id="MCW9712829.1"/>
    </source>
</evidence>
<dbReference type="SUPFAM" id="SSF55874">
    <property type="entry name" value="ATPase domain of HSP90 chaperone/DNA topoisomerase II/histidine kinase"/>
    <property type="match status" value="1"/>
</dbReference>
<dbReference type="Pfam" id="PF02518">
    <property type="entry name" value="HATPase_c"/>
    <property type="match status" value="1"/>
</dbReference>
<feature type="transmembrane region" description="Helical" evidence="4">
    <location>
        <begin position="12"/>
        <end position="32"/>
    </location>
</feature>
<reference evidence="6 7" key="1">
    <citation type="submission" date="2021-11" db="EMBL/GenBank/DDBJ databases">
        <title>Aliifidinibius sp. nov., a new bacterium isolated from saline soil.</title>
        <authorList>
            <person name="Galisteo C."/>
            <person name="De La Haba R."/>
            <person name="Sanchez-Porro C."/>
            <person name="Ventosa A."/>
        </authorList>
    </citation>
    <scope>NUCLEOTIDE SEQUENCE [LARGE SCALE GENOMIC DNA]</scope>
    <source>
        <strain evidence="6 7">KACC 190600</strain>
    </source>
</reference>
<accession>A0ABT3PYA0</accession>
<dbReference type="SUPFAM" id="SSF47384">
    <property type="entry name" value="Homodimeric domain of signal transducing histidine kinase"/>
    <property type="match status" value="1"/>
</dbReference>
<keyword evidence="6" id="KW-0808">Transferase</keyword>